<dbReference type="Pfam" id="PF13912">
    <property type="entry name" value="zf-C2H2_6"/>
    <property type="match status" value="2"/>
</dbReference>
<keyword evidence="1" id="KW-0479">Metal-binding</keyword>
<dbReference type="PANTHER" id="PTHR47591">
    <property type="entry name" value="ZINC FINGER PROTEIN ZAT2-RELATED"/>
    <property type="match status" value="1"/>
</dbReference>
<feature type="domain" description="C2H2-type" evidence="4">
    <location>
        <begin position="116"/>
        <end position="143"/>
    </location>
</feature>
<evidence type="ECO:0000313" key="5">
    <source>
        <dbReference type="EMBL" id="GJM97391.1"/>
    </source>
</evidence>
<feature type="region of interest" description="Disordered" evidence="2">
    <location>
        <begin position="24"/>
        <end position="63"/>
    </location>
</feature>
<dbReference type="AlphaFoldDB" id="A0AAV5CGD0"/>
<feature type="compositionally biased region" description="Basic and acidic residues" evidence="2">
    <location>
        <begin position="28"/>
        <end position="43"/>
    </location>
</feature>
<dbReference type="Gene3D" id="3.30.160.60">
    <property type="entry name" value="Classic Zinc Finger"/>
    <property type="match status" value="1"/>
</dbReference>
<comment type="caution">
    <text evidence="5">The sequence shown here is derived from an EMBL/GenBank/DDBJ whole genome shotgun (WGS) entry which is preliminary data.</text>
</comment>
<accession>A0AAV5CGD0</accession>
<dbReference type="InterPro" id="IPR036236">
    <property type="entry name" value="Znf_C2H2_sf"/>
</dbReference>
<proteinExistence type="predicted"/>
<evidence type="ECO:0000256" key="2">
    <source>
        <dbReference type="SAM" id="MobiDB-lite"/>
    </source>
</evidence>
<keyword evidence="1" id="KW-0862">Zinc</keyword>
<dbReference type="SUPFAM" id="SSF57667">
    <property type="entry name" value="beta-beta-alpha zinc fingers"/>
    <property type="match status" value="1"/>
</dbReference>
<dbReference type="GO" id="GO:0008270">
    <property type="term" value="F:zinc ion binding"/>
    <property type="evidence" value="ECO:0007669"/>
    <property type="project" value="UniProtKB-KW"/>
</dbReference>
<keyword evidence="1" id="KW-0863">Zinc-finger</keyword>
<feature type="signal peptide" evidence="3">
    <location>
        <begin position="1"/>
        <end position="23"/>
    </location>
</feature>
<dbReference type="PANTHER" id="PTHR47591:SF1">
    <property type="entry name" value="ZINC FINGER PROTEIN ZAT2-RELATED"/>
    <property type="match status" value="1"/>
</dbReference>
<dbReference type="SMART" id="SM00355">
    <property type="entry name" value="ZnF_C2H2"/>
    <property type="match status" value="2"/>
</dbReference>
<dbReference type="Proteomes" id="UP001054889">
    <property type="component" value="Unassembled WGS sequence"/>
</dbReference>
<evidence type="ECO:0000256" key="1">
    <source>
        <dbReference type="PROSITE-ProRule" id="PRU00042"/>
    </source>
</evidence>
<keyword evidence="6" id="KW-1185">Reference proteome</keyword>
<evidence type="ECO:0000259" key="4">
    <source>
        <dbReference type="PROSITE" id="PS50157"/>
    </source>
</evidence>
<feature type="domain" description="C2H2-type" evidence="4">
    <location>
        <begin position="67"/>
        <end position="89"/>
    </location>
</feature>
<name>A0AAV5CGD0_ELECO</name>
<sequence length="177" mass="19840">MNGATQVFFIGVAYGHLLSGVAGGSGGDEPRHPWHPSSVHEADATPPSQRKQRQASRKSCEPEDGPYLCPVCDRRFKTEKAVHGHMRSHPDRAWRGMEEPRPLDPMMATDEKQYRYVCEHCGAQFETRQALGGHRASHNGKMGCFWLSRQPPTVATAESRHVLPFDLNDPVPEQQEE</sequence>
<protein>
    <recommendedName>
        <fullName evidence="4">C2H2-type domain-containing protein</fullName>
    </recommendedName>
</protein>
<dbReference type="PROSITE" id="PS00028">
    <property type="entry name" value="ZINC_FINGER_C2H2_1"/>
    <property type="match status" value="2"/>
</dbReference>
<dbReference type="InterPro" id="IPR013087">
    <property type="entry name" value="Znf_C2H2_type"/>
</dbReference>
<reference evidence="5" key="1">
    <citation type="journal article" date="2018" name="DNA Res.">
        <title>Multiple hybrid de novo genome assembly of finger millet, an orphan allotetraploid crop.</title>
        <authorList>
            <person name="Hatakeyama M."/>
            <person name="Aluri S."/>
            <person name="Balachadran M.T."/>
            <person name="Sivarajan S.R."/>
            <person name="Patrignani A."/>
            <person name="Gruter S."/>
            <person name="Poveda L."/>
            <person name="Shimizu-Inatsugi R."/>
            <person name="Baeten J."/>
            <person name="Francoijs K.J."/>
            <person name="Nataraja K.N."/>
            <person name="Reddy Y.A.N."/>
            <person name="Phadnis S."/>
            <person name="Ravikumar R.L."/>
            <person name="Schlapbach R."/>
            <person name="Sreeman S.M."/>
            <person name="Shimizu K.K."/>
        </authorList>
    </citation>
    <scope>NUCLEOTIDE SEQUENCE</scope>
</reference>
<organism evidence="5 6">
    <name type="scientific">Eleusine coracana subsp. coracana</name>
    <dbReference type="NCBI Taxonomy" id="191504"/>
    <lineage>
        <taxon>Eukaryota</taxon>
        <taxon>Viridiplantae</taxon>
        <taxon>Streptophyta</taxon>
        <taxon>Embryophyta</taxon>
        <taxon>Tracheophyta</taxon>
        <taxon>Spermatophyta</taxon>
        <taxon>Magnoliopsida</taxon>
        <taxon>Liliopsida</taxon>
        <taxon>Poales</taxon>
        <taxon>Poaceae</taxon>
        <taxon>PACMAD clade</taxon>
        <taxon>Chloridoideae</taxon>
        <taxon>Cynodonteae</taxon>
        <taxon>Eleusininae</taxon>
        <taxon>Eleusine</taxon>
    </lineage>
</organism>
<dbReference type="EMBL" id="BQKI01000007">
    <property type="protein sequence ID" value="GJM97391.1"/>
    <property type="molecule type" value="Genomic_DNA"/>
</dbReference>
<evidence type="ECO:0000256" key="3">
    <source>
        <dbReference type="SAM" id="SignalP"/>
    </source>
</evidence>
<dbReference type="PROSITE" id="PS50157">
    <property type="entry name" value="ZINC_FINGER_C2H2_2"/>
    <property type="match status" value="2"/>
</dbReference>
<feature type="chain" id="PRO_5043730535" description="C2H2-type domain-containing protein" evidence="3">
    <location>
        <begin position="24"/>
        <end position="177"/>
    </location>
</feature>
<evidence type="ECO:0000313" key="6">
    <source>
        <dbReference type="Proteomes" id="UP001054889"/>
    </source>
</evidence>
<reference evidence="5" key="2">
    <citation type="submission" date="2021-12" db="EMBL/GenBank/DDBJ databases">
        <title>Resequencing data analysis of finger millet.</title>
        <authorList>
            <person name="Hatakeyama M."/>
            <person name="Aluri S."/>
            <person name="Balachadran M.T."/>
            <person name="Sivarajan S.R."/>
            <person name="Poveda L."/>
            <person name="Shimizu-Inatsugi R."/>
            <person name="Schlapbach R."/>
            <person name="Sreeman S.M."/>
            <person name="Shimizu K.K."/>
        </authorList>
    </citation>
    <scope>NUCLEOTIDE SEQUENCE</scope>
</reference>
<gene>
    <name evidence="5" type="primary">ga14314</name>
    <name evidence="5" type="ORF">PR202_ga14314</name>
</gene>
<keyword evidence="3" id="KW-0732">Signal</keyword>